<evidence type="ECO:0000256" key="1">
    <source>
        <dbReference type="ARBA" id="ARBA00000799"/>
    </source>
</evidence>
<protein>
    <recommendedName>
        <fullName evidence="3">isochorismate synthase</fullName>
        <ecNumber evidence="3">5.4.4.2</ecNumber>
    </recommendedName>
    <alternativeName>
        <fullName evidence="5">Isochorismate mutase</fullName>
    </alternativeName>
</protein>
<dbReference type="Pfam" id="PF00425">
    <property type="entry name" value="Chorismate_bind"/>
    <property type="match status" value="1"/>
</dbReference>
<evidence type="ECO:0000256" key="4">
    <source>
        <dbReference type="ARBA" id="ARBA00023235"/>
    </source>
</evidence>
<sequence length="403" mass="41252">MSEARASAGSERGVAARPPAPAFRFGGGSSLPGDPVDQRPGGGSDALVWRSVTGGRWLDGTRAGLADRVAAVLAAHPDTMVGGALPFERDAAAVLVHGPVDERPALPVLPAPREPAPVLLGVESRPDPVGYRDAVRRALDWIADGPAGPGQARKVVLSRALLLEYSSAVDPDAVLAAAAATPGRTWRYQLRTPAGPVLVGATPELLVRRRGLAVTSFPLAGSTPRPGGAADADQAARLRASAKDHREHAVVVEAIADTLAPWCRRLTVPSEPELVAAPGMWHLGSHIRGELRDPSVTSLHLAAALAPTPALGGRPAAAAAALIGQLEPDGRGLYGGTVGWTDGSGDGEWAVTIRGALLDGARVRVQAGAGIVAASEPEAELHETTAKVRAVLAALALPGGELR</sequence>
<comment type="caution">
    <text evidence="8">The sequence shown here is derived from an EMBL/GenBank/DDBJ whole genome shotgun (WGS) entry which is preliminary data.</text>
</comment>
<comment type="catalytic activity">
    <reaction evidence="1">
        <text>chorismate = isochorismate</text>
        <dbReference type="Rhea" id="RHEA:18985"/>
        <dbReference type="ChEBI" id="CHEBI:29748"/>
        <dbReference type="ChEBI" id="CHEBI:29780"/>
        <dbReference type="EC" id="5.4.4.2"/>
    </reaction>
</comment>
<keyword evidence="9" id="KW-1185">Reference proteome</keyword>
<feature type="region of interest" description="Disordered" evidence="6">
    <location>
        <begin position="1"/>
        <end position="43"/>
    </location>
</feature>
<name>A0A938Y9T9_9ACTN</name>
<comment type="similarity">
    <text evidence="2">Belongs to the isochorismate synthase family.</text>
</comment>
<dbReference type="Proteomes" id="UP000663792">
    <property type="component" value="Unassembled WGS sequence"/>
</dbReference>
<keyword evidence="4 8" id="KW-0413">Isomerase</keyword>
<dbReference type="EMBL" id="JAERWK010000006">
    <property type="protein sequence ID" value="MBM9466592.1"/>
    <property type="molecule type" value="Genomic_DNA"/>
</dbReference>
<evidence type="ECO:0000259" key="7">
    <source>
        <dbReference type="Pfam" id="PF00425"/>
    </source>
</evidence>
<dbReference type="PANTHER" id="PTHR42839">
    <property type="entry name" value="ISOCHORISMATE SYNTHASE ENTC"/>
    <property type="match status" value="1"/>
</dbReference>
<dbReference type="PANTHER" id="PTHR42839:SF2">
    <property type="entry name" value="ISOCHORISMATE SYNTHASE ENTC"/>
    <property type="match status" value="1"/>
</dbReference>
<proteinExistence type="inferred from homology"/>
<dbReference type="GO" id="GO:0009697">
    <property type="term" value="P:salicylic acid biosynthetic process"/>
    <property type="evidence" value="ECO:0007669"/>
    <property type="project" value="TreeGrafter"/>
</dbReference>
<reference evidence="8" key="1">
    <citation type="submission" date="2021-01" db="EMBL/GenBank/DDBJ databases">
        <title>YIM 132084 draft genome.</title>
        <authorList>
            <person name="An D."/>
        </authorList>
    </citation>
    <scope>NUCLEOTIDE SEQUENCE</scope>
    <source>
        <strain evidence="8">YIM 132084</strain>
    </source>
</reference>
<dbReference type="RefSeq" id="WP_205259551.1">
    <property type="nucleotide sequence ID" value="NZ_JAERWK010000006.1"/>
</dbReference>
<accession>A0A938Y9T9</accession>
<dbReference type="Gene3D" id="3.60.120.10">
    <property type="entry name" value="Anthranilate synthase"/>
    <property type="match status" value="1"/>
</dbReference>
<evidence type="ECO:0000256" key="2">
    <source>
        <dbReference type="ARBA" id="ARBA00005297"/>
    </source>
</evidence>
<dbReference type="EC" id="5.4.4.2" evidence="3"/>
<dbReference type="AlphaFoldDB" id="A0A938Y9T9"/>
<feature type="domain" description="Chorismate-utilising enzyme C-terminal" evidence="7">
    <location>
        <begin position="130"/>
        <end position="387"/>
    </location>
</feature>
<evidence type="ECO:0000256" key="6">
    <source>
        <dbReference type="SAM" id="MobiDB-lite"/>
    </source>
</evidence>
<dbReference type="SUPFAM" id="SSF56322">
    <property type="entry name" value="ADC synthase"/>
    <property type="match status" value="1"/>
</dbReference>
<organism evidence="8 9">
    <name type="scientific">Nakamurella leprariae</name>
    <dbReference type="NCBI Taxonomy" id="2803911"/>
    <lineage>
        <taxon>Bacteria</taxon>
        <taxon>Bacillati</taxon>
        <taxon>Actinomycetota</taxon>
        <taxon>Actinomycetes</taxon>
        <taxon>Nakamurellales</taxon>
        <taxon>Nakamurellaceae</taxon>
        <taxon>Nakamurella</taxon>
    </lineage>
</organism>
<dbReference type="GO" id="GO:0008909">
    <property type="term" value="F:isochorismate synthase activity"/>
    <property type="evidence" value="ECO:0007669"/>
    <property type="project" value="UniProtKB-EC"/>
</dbReference>
<dbReference type="InterPro" id="IPR005801">
    <property type="entry name" value="ADC_synthase"/>
</dbReference>
<dbReference type="InterPro" id="IPR004561">
    <property type="entry name" value="IsoChor_synthase"/>
</dbReference>
<evidence type="ECO:0000313" key="8">
    <source>
        <dbReference type="EMBL" id="MBM9466592.1"/>
    </source>
</evidence>
<dbReference type="NCBIfam" id="TIGR00543">
    <property type="entry name" value="isochor_syn"/>
    <property type="match status" value="1"/>
</dbReference>
<gene>
    <name evidence="8" type="ORF">JL106_04765</name>
</gene>
<evidence type="ECO:0000256" key="5">
    <source>
        <dbReference type="ARBA" id="ARBA00041564"/>
    </source>
</evidence>
<dbReference type="InterPro" id="IPR015890">
    <property type="entry name" value="Chorismate_C"/>
</dbReference>
<evidence type="ECO:0000256" key="3">
    <source>
        <dbReference type="ARBA" id="ARBA00012824"/>
    </source>
</evidence>
<evidence type="ECO:0000313" key="9">
    <source>
        <dbReference type="Proteomes" id="UP000663792"/>
    </source>
</evidence>